<evidence type="ECO:0000313" key="1">
    <source>
        <dbReference type="EMBL" id="KKK73873.1"/>
    </source>
</evidence>
<sequence>MAKRKRTSVPAAVADFDDANEKVRRAARILSDAEDIRSNTAFMKQVKAEVKIQQAALTKVMKR</sequence>
<protein>
    <submittedName>
        <fullName evidence="1">Uncharacterized protein</fullName>
    </submittedName>
</protein>
<gene>
    <name evidence="1" type="ORF">LCGC14_2889470</name>
</gene>
<organism evidence="1">
    <name type="scientific">marine sediment metagenome</name>
    <dbReference type="NCBI Taxonomy" id="412755"/>
    <lineage>
        <taxon>unclassified sequences</taxon>
        <taxon>metagenomes</taxon>
        <taxon>ecological metagenomes</taxon>
    </lineage>
</organism>
<reference evidence="1" key="1">
    <citation type="journal article" date="2015" name="Nature">
        <title>Complex archaea that bridge the gap between prokaryotes and eukaryotes.</title>
        <authorList>
            <person name="Spang A."/>
            <person name="Saw J.H."/>
            <person name="Jorgensen S.L."/>
            <person name="Zaremba-Niedzwiedzka K."/>
            <person name="Martijn J."/>
            <person name="Lind A.E."/>
            <person name="van Eijk R."/>
            <person name="Schleper C."/>
            <person name="Guy L."/>
            <person name="Ettema T.J."/>
        </authorList>
    </citation>
    <scope>NUCLEOTIDE SEQUENCE</scope>
</reference>
<accession>A0A0F8XY08</accession>
<comment type="caution">
    <text evidence="1">The sequence shown here is derived from an EMBL/GenBank/DDBJ whole genome shotgun (WGS) entry which is preliminary data.</text>
</comment>
<name>A0A0F8XY08_9ZZZZ</name>
<dbReference type="EMBL" id="LAZR01056587">
    <property type="protein sequence ID" value="KKK73873.1"/>
    <property type="molecule type" value="Genomic_DNA"/>
</dbReference>
<dbReference type="AlphaFoldDB" id="A0A0F8XY08"/>
<proteinExistence type="predicted"/>